<evidence type="ECO:0000313" key="2">
    <source>
        <dbReference type="Proteomes" id="UP000675881"/>
    </source>
</evidence>
<dbReference type="AlphaFoldDB" id="A0A7R8HD39"/>
<evidence type="ECO:0000313" key="1">
    <source>
        <dbReference type="EMBL" id="CAF3015749.1"/>
    </source>
</evidence>
<sequence>MVKLLPSLKLRDVCVNMELEEDVQELKRKEKEFFFTTTGLTVPCTNYKELSQTSEGHLGRSQRSPMGVLDGRISHVYRTFWSDQWFKALSESRRWRKMSGKCQLGKGDLKVYTNPSRKSQYISQAPKLKNVRVAYATLERHLLSMRVLQQDTTVTGVAKQVTWPFPVSPSDCRCHSNFQRSERPYQRNDGENSIDDEFSRGGNTGRC</sequence>
<gene>
    <name evidence="1" type="ORF">LSAA_14481</name>
</gene>
<organism evidence="1 2">
    <name type="scientific">Lepeophtheirus salmonis</name>
    <name type="common">Salmon louse</name>
    <name type="synonym">Caligus salmonis</name>
    <dbReference type="NCBI Taxonomy" id="72036"/>
    <lineage>
        <taxon>Eukaryota</taxon>
        <taxon>Metazoa</taxon>
        <taxon>Ecdysozoa</taxon>
        <taxon>Arthropoda</taxon>
        <taxon>Crustacea</taxon>
        <taxon>Multicrustacea</taxon>
        <taxon>Hexanauplia</taxon>
        <taxon>Copepoda</taxon>
        <taxon>Siphonostomatoida</taxon>
        <taxon>Caligidae</taxon>
        <taxon>Lepeophtheirus</taxon>
    </lineage>
</organism>
<dbReference type="Proteomes" id="UP000675881">
    <property type="component" value="Chromosome 8"/>
</dbReference>
<proteinExistence type="predicted"/>
<dbReference type="EMBL" id="HG994587">
    <property type="protein sequence ID" value="CAF3015749.1"/>
    <property type="molecule type" value="Genomic_DNA"/>
</dbReference>
<reference evidence="1" key="1">
    <citation type="submission" date="2021-02" db="EMBL/GenBank/DDBJ databases">
        <authorList>
            <person name="Bekaert M."/>
        </authorList>
    </citation>
    <scope>NUCLEOTIDE SEQUENCE</scope>
    <source>
        <strain evidence="1">IoA-00</strain>
    </source>
</reference>
<keyword evidence="2" id="KW-1185">Reference proteome</keyword>
<name>A0A7R8HD39_LEPSM</name>
<protein>
    <submittedName>
        <fullName evidence="1">(salmon louse) hypothetical protein</fullName>
    </submittedName>
</protein>
<accession>A0A7R8HD39</accession>